<dbReference type="EMBL" id="NJHN03000058">
    <property type="protein sequence ID" value="KAH9419567.1"/>
    <property type="molecule type" value="Genomic_DNA"/>
</dbReference>
<gene>
    <name evidence="1" type="ORF">DERP_009624</name>
</gene>
<dbReference type="Proteomes" id="UP000887458">
    <property type="component" value="Unassembled WGS sequence"/>
</dbReference>
<protein>
    <submittedName>
        <fullName evidence="1">Uncharacterized protein</fullName>
    </submittedName>
</protein>
<evidence type="ECO:0000313" key="2">
    <source>
        <dbReference type="Proteomes" id="UP000887458"/>
    </source>
</evidence>
<reference evidence="1 2" key="1">
    <citation type="journal article" date="2018" name="J. Allergy Clin. Immunol.">
        <title>High-quality assembly of Dermatophagoides pteronyssinus genome and transcriptome reveals a wide range of novel allergens.</title>
        <authorList>
            <person name="Liu X.Y."/>
            <person name="Yang K.Y."/>
            <person name="Wang M.Q."/>
            <person name="Kwok J.S."/>
            <person name="Zeng X."/>
            <person name="Yang Z."/>
            <person name="Xiao X.J."/>
            <person name="Lau C.P."/>
            <person name="Li Y."/>
            <person name="Huang Z.M."/>
            <person name="Ba J.G."/>
            <person name="Yim A.K."/>
            <person name="Ouyang C.Y."/>
            <person name="Ngai S.M."/>
            <person name="Chan T.F."/>
            <person name="Leung E.L."/>
            <person name="Liu L."/>
            <person name="Liu Z.G."/>
            <person name="Tsui S.K."/>
        </authorList>
    </citation>
    <scope>NUCLEOTIDE SEQUENCE [LARGE SCALE GENOMIC DNA]</scope>
    <source>
        <strain evidence="1">Derp</strain>
    </source>
</reference>
<reference evidence="1 2" key="2">
    <citation type="journal article" date="2022" name="Mol. Biol. Evol.">
        <title>Comparative Genomics Reveals Insights into the Divergent Evolution of Astigmatic Mites and Household Pest Adaptations.</title>
        <authorList>
            <person name="Xiong Q."/>
            <person name="Wan A.T."/>
            <person name="Liu X."/>
            <person name="Fung C.S."/>
            <person name="Xiao X."/>
            <person name="Malainual N."/>
            <person name="Hou J."/>
            <person name="Wang L."/>
            <person name="Wang M."/>
            <person name="Yang K.Y."/>
            <person name="Cui Y."/>
            <person name="Leung E.L."/>
            <person name="Nong W."/>
            <person name="Shin S.K."/>
            <person name="Au S.W."/>
            <person name="Jeong K.Y."/>
            <person name="Chew F.T."/>
            <person name="Hui J.H."/>
            <person name="Leung T.F."/>
            <person name="Tungtrongchitr A."/>
            <person name="Zhong N."/>
            <person name="Liu Z."/>
            <person name="Tsui S.K."/>
        </authorList>
    </citation>
    <scope>NUCLEOTIDE SEQUENCE [LARGE SCALE GENOMIC DNA]</scope>
    <source>
        <strain evidence="1">Derp</strain>
    </source>
</reference>
<proteinExistence type="predicted"/>
<accession>A0ABQ8JAD8</accession>
<sequence length="99" mass="11563">MFKIQPQGEVNTLLDLRLFNTIYCRPIITAEDSKREITTILLSSLFRHCLFFLVGWLCMCVPLCGRIYEIYYGLRSYIGSILLRLGFHAISKRGINWNN</sequence>
<keyword evidence="2" id="KW-1185">Reference proteome</keyword>
<evidence type="ECO:0000313" key="1">
    <source>
        <dbReference type="EMBL" id="KAH9419567.1"/>
    </source>
</evidence>
<comment type="caution">
    <text evidence="1">The sequence shown here is derived from an EMBL/GenBank/DDBJ whole genome shotgun (WGS) entry which is preliminary data.</text>
</comment>
<organism evidence="1 2">
    <name type="scientific">Dermatophagoides pteronyssinus</name>
    <name type="common">European house dust mite</name>
    <dbReference type="NCBI Taxonomy" id="6956"/>
    <lineage>
        <taxon>Eukaryota</taxon>
        <taxon>Metazoa</taxon>
        <taxon>Ecdysozoa</taxon>
        <taxon>Arthropoda</taxon>
        <taxon>Chelicerata</taxon>
        <taxon>Arachnida</taxon>
        <taxon>Acari</taxon>
        <taxon>Acariformes</taxon>
        <taxon>Sarcoptiformes</taxon>
        <taxon>Astigmata</taxon>
        <taxon>Psoroptidia</taxon>
        <taxon>Analgoidea</taxon>
        <taxon>Pyroglyphidae</taxon>
        <taxon>Dermatophagoidinae</taxon>
        <taxon>Dermatophagoides</taxon>
    </lineage>
</organism>
<name>A0ABQ8JAD8_DERPT</name>